<dbReference type="PROSITE" id="PS00134">
    <property type="entry name" value="TRYPSIN_HIS"/>
    <property type="match status" value="1"/>
</dbReference>
<evidence type="ECO:0000313" key="9">
    <source>
        <dbReference type="RefSeq" id="XP_035664089.1"/>
    </source>
</evidence>
<evidence type="ECO:0000256" key="3">
    <source>
        <dbReference type="ARBA" id="ARBA00023157"/>
    </source>
</evidence>
<dbReference type="Proteomes" id="UP000001554">
    <property type="component" value="Unplaced"/>
</dbReference>
<dbReference type="InterPro" id="IPR009003">
    <property type="entry name" value="Peptidase_S1_PA"/>
</dbReference>
<dbReference type="Pfam" id="PF00431">
    <property type="entry name" value="CUB"/>
    <property type="match status" value="1"/>
</dbReference>
<dbReference type="GeneID" id="118407680"/>
<sequence>MFRLVRFLSLSLSCGLVLSAAPTFEGNGRVNCGGVYTENKGTFPSPGWPHRYPNRRYCVYEIRAMPGRKINLQFPTFHLKPRSRRSCLDWLKLYDGDDLIGGPFCGQEIAPDRVFTSKTSKITVVFMSHPALRPRRYPGFNATYLLGLMPPKINNNPQLTCARRLTRKSWRRSIVDGNKAAPGSYPWKVSLRIDDVNNHVCSGALLDEQWVVTAAHCVDIDMGNWIGQNIIWVEVGEHDRNESPRTVDVRNIFVHPQYDDETYDYDIALLKLEHPTVFLYRDLIPICLPCSITPEDGNMPVVDHKYCLKAYGNKFNPSTQICAGYKDSEVVSCQEKSDGPLVYFHHGVPYLVGIVSFGAECARPYYPGVYANVYYFIDWIESVTGIDFCTNN</sequence>
<keyword evidence="1" id="KW-0645">Protease</keyword>
<dbReference type="SMART" id="SM00020">
    <property type="entry name" value="Tryp_SPc"/>
    <property type="match status" value="1"/>
</dbReference>
<dbReference type="PROSITE" id="PS50240">
    <property type="entry name" value="TRYPSIN_DOM"/>
    <property type="match status" value="1"/>
</dbReference>
<feature type="chain" id="PRO_5039903714" evidence="5">
    <location>
        <begin position="20"/>
        <end position="392"/>
    </location>
</feature>
<dbReference type="GO" id="GO:0008236">
    <property type="term" value="F:serine-type peptidase activity"/>
    <property type="evidence" value="ECO:0000318"/>
    <property type="project" value="GO_Central"/>
</dbReference>
<dbReference type="InterPro" id="IPR035914">
    <property type="entry name" value="Sperma_CUB_dom_sf"/>
</dbReference>
<gene>
    <name evidence="9" type="primary">LOC118407680</name>
</gene>
<reference evidence="9" key="1">
    <citation type="submission" date="2025-08" db="UniProtKB">
        <authorList>
            <consortium name="RefSeq"/>
        </authorList>
    </citation>
    <scope>IDENTIFICATION</scope>
    <source>
        <strain evidence="9">S238N-H82</strain>
        <tissue evidence="9">Testes</tissue>
    </source>
</reference>
<keyword evidence="3" id="KW-1015">Disulfide bond</keyword>
<comment type="caution">
    <text evidence="4">Lacks conserved residue(s) required for the propagation of feature annotation.</text>
</comment>
<dbReference type="FunFam" id="2.40.10.10:FF:000068">
    <property type="entry name" value="transmembrane protease serine 2"/>
    <property type="match status" value="1"/>
</dbReference>
<dbReference type="SUPFAM" id="SSF50494">
    <property type="entry name" value="Trypsin-like serine proteases"/>
    <property type="match status" value="1"/>
</dbReference>
<dbReference type="AlphaFoldDB" id="A0A9J7HQK0"/>
<dbReference type="InterPro" id="IPR018114">
    <property type="entry name" value="TRYPSIN_HIS"/>
</dbReference>
<evidence type="ECO:0000259" key="6">
    <source>
        <dbReference type="PROSITE" id="PS01180"/>
    </source>
</evidence>
<dbReference type="InterPro" id="IPR001314">
    <property type="entry name" value="Peptidase_S1A"/>
</dbReference>
<evidence type="ECO:0000256" key="1">
    <source>
        <dbReference type="ARBA" id="ARBA00022670"/>
    </source>
</evidence>
<dbReference type="Gene3D" id="2.40.10.10">
    <property type="entry name" value="Trypsin-like serine proteases"/>
    <property type="match status" value="2"/>
</dbReference>
<keyword evidence="5" id="KW-0732">Signal</keyword>
<dbReference type="PANTHER" id="PTHR24252">
    <property type="entry name" value="ACROSIN-RELATED"/>
    <property type="match status" value="1"/>
</dbReference>
<evidence type="ECO:0000256" key="4">
    <source>
        <dbReference type="PROSITE-ProRule" id="PRU00059"/>
    </source>
</evidence>
<keyword evidence="2" id="KW-0720">Serine protease</keyword>
<evidence type="ECO:0000313" key="8">
    <source>
        <dbReference type="Proteomes" id="UP000001554"/>
    </source>
</evidence>
<dbReference type="KEGG" id="bfo:118407680"/>
<evidence type="ECO:0000256" key="5">
    <source>
        <dbReference type="SAM" id="SignalP"/>
    </source>
</evidence>
<protein>
    <submittedName>
        <fullName evidence="9">Serine protease 30-like</fullName>
    </submittedName>
</protein>
<organism evidence="8 9">
    <name type="scientific">Branchiostoma floridae</name>
    <name type="common">Florida lancelet</name>
    <name type="synonym">Amphioxus</name>
    <dbReference type="NCBI Taxonomy" id="7739"/>
    <lineage>
        <taxon>Eukaryota</taxon>
        <taxon>Metazoa</taxon>
        <taxon>Chordata</taxon>
        <taxon>Cephalochordata</taxon>
        <taxon>Leptocardii</taxon>
        <taxon>Amphioxiformes</taxon>
        <taxon>Branchiostomatidae</taxon>
        <taxon>Branchiostoma</taxon>
    </lineage>
</organism>
<dbReference type="GO" id="GO:0006508">
    <property type="term" value="P:proteolysis"/>
    <property type="evidence" value="ECO:0007669"/>
    <property type="project" value="UniProtKB-KW"/>
</dbReference>
<accession>A0A9J7HQK0</accession>
<dbReference type="Pfam" id="PF00089">
    <property type="entry name" value="Trypsin"/>
    <property type="match status" value="2"/>
</dbReference>
<dbReference type="InterPro" id="IPR000859">
    <property type="entry name" value="CUB_dom"/>
</dbReference>
<keyword evidence="8" id="KW-1185">Reference proteome</keyword>
<dbReference type="OMA" id="PWINDIM"/>
<feature type="signal peptide" evidence="5">
    <location>
        <begin position="1"/>
        <end position="19"/>
    </location>
</feature>
<dbReference type="RefSeq" id="XP_035664089.1">
    <property type="nucleotide sequence ID" value="XM_035808196.1"/>
</dbReference>
<evidence type="ECO:0000259" key="7">
    <source>
        <dbReference type="PROSITE" id="PS50240"/>
    </source>
</evidence>
<dbReference type="SUPFAM" id="SSF49854">
    <property type="entry name" value="Spermadhesin, CUB domain"/>
    <property type="match status" value="1"/>
</dbReference>
<dbReference type="PANTHER" id="PTHR24252:SF7">
    <property type="entry name" value="HYALIN"/>
    <property type="match status" value="1"/>
</dbReference>
<dbReference type="CDD" id="cd00190">
    <property type="entry name" value="Tryp_SPc"/>
    <property type="match status" value="1"/>
</dbReference>
<evidence type="ECO:0000256" key="2">
    <source>
        <dbReference type="ARBA" id="ARBA00022825"/>
    </source>
</evidence>
<dbReference type="GO" id="GO:0004252">
    <property type="term" value="F:serine-type endopeptidase activity"/>
    <property type="evidence" value="ECO:0007669"/>
    <property type="project" value="InterPro"/>
</dbReference>
<dbReference type="PRINTS" id="PR00722">
    <property type="entry name" value="CHYMOTRYPSIN"/>
</dbReference>
<dbReference type="CDD" id="cd00041">
    <property type="entry name" value="CUB"/>
    <property type="match status" value="1"/>
</dbReference>
<dbReference type="InterPro" id="IPR001254">
    <property type="entry name" value="Trypsin_dom"/>
</dbReference>
<feature type="domain" description="Peptidase S1" evidence="7">
    <location>
        <begin position="174"/>
        <end position="385"/>
    </location>
</feature>
<dbReference type="InterPro" id="IPR043504">
    <property type="entry name" value="Peptidase_S1_PA_chymotrypsin"/>
</dbReference>
<dbReference type="Gene3D" id="2.60.120.290">
    <property type="entry name" value="Spermadhesin, CUB domain"/>
    <property type="match status" value="1"/>
</dbReference>
<keyword evidence="2" id="KW-0378">Hydrolase</keyword>
<dbReference type="PROSITE" id="PS01180">
    <property type="entry name" value="CUB"/>
    <property type="match status" value="1"/>
</dbReference>
<feature type="domain" description="CUB" evidence="6">
    <location>
        <begin position="32"/>
        <end position="147"/>
    </location>
</feature>
<proteinExistence type="predicted"/>
<name>A0A9J7HQK0_BRAFL</name>
<dbReference type="OrthoDB" id="414661at2759"/>
<dbReference type="SMART" id="SM00042">
    <property type="entry name" value="CUB"/>
    <property type="match status" value="1"/>
</dbReference>